<proteinExistence type="predicted"/>
<feature type="non-terminal residue" evidence="1">
    <location>
        <position position="64"/>
    </location>
</feature>
<dbReference type="AlphaFoldDB" id="A0A101HNY5"/>
<dbReference type="Gene3D" id="3.40.50.720">
    <property type="entry name" value="NAD(P)-binding Rossmann-like Domain"/>
    <property type="match status" value="1"/>
</dbReference>
<dbReference type="Proteomes" id="UP000054092">
    <property type="component" value="Unassembled WGS sequence"/>
</dbReference>
<sequence length="64" mass="6637">MRMENKVAIVTGGSQGIGEAYSIGLAKQGAAVVVADVDEKKGKEVVRSIRDSGGKAVFVRTDVS</sequence>
<gene>
    <name evidence="1" type="ORF">XD94_0989</name>
</gene>
<comment type="caution">
    <text evidence="1">The sequence shown here is derived from an EMBL/GenBank/DDBJ whole genome shotgun (WGS) entry which is preliminary data.</text>
</comment>
<name>A0A101HNY5_9BACT</name>
<evidence type="ECO:0000313" key="1">
    <source>
        <dbReference type="EMBL" id="KUK80417.1"/>
    </source>
</evidence>
<dbReference type="PANTHER" id="PTHR42820">
    <property type="entry name" value="SHORT-CHAIN DEHYDROGENASE REDUCTASE"/>
    <property type="match status" value="1"/>
</dbReference>
<dbReference type="InterPro" id="IPR002347">
    <property type="entry name" value="SDR_fam"/>
</dbReference>
<accession>A0A101HNY5</accession>
<organism evidence="1 2">
    <name type="scientific">Mesotoga prima</name>
    <dbReference type="NCBI Taxonomy" id="1184387"/>
    <lineage>
        <taxon>Bacteria</taxon>
        <taxon>Thermotogati</taxon>
        <taxon>Thermotogota</taxon>
        <taxon>Thermotogae</taxon>
        <taxon>Kosmotogales</taxon>
        <taxon>Kosmotogaceae</taxon>
        <taxon>Mesotoga</taxon>
    </lineage>
</organism>
<dbReference type="SUPFAM" id="SSF51735">
    <property type="entry name" value="NAD(P)-binding Rossmann-fold domains"/>
    <property type="match status" value="1"/>
</dbReference>
<evidence type="ECO:0000313" key="2">
    <source>
        <dbReference type="Proteomes" id="UP000054092"/>
    </source>
</evidence>
<dbReference type="EMBL" id="LGGP01000159">
    <property type="protein sequence ID" value="KUK80417.1"/>
    <property type="molecule type" value="Genomic_DNA"/>
</dbReference>
<reference evidence="2" key="1">
    <citation type="journal article" date="2015" name="MBio">
        <title>Genome-Resolved Metagenomic Analysis Reveals Roles for Candidate Phyla and Other Microbial Community Members in Biogeochemical Transformations in Oil Reservoirs.</title>
        <authorList>
            <person name="Hu P."/>
            <person name="Tom L."/>
            <person name="Singh A."/>
            <person name="Thomas B.C."/>
            <person name="Baker B.J."/>
            <person name="Piceno Y.M."/>
            <person name="Andersen G.L."/>
            <person name="Banfield J.F."/>
        </authorList>
    </citation>
    <scope>NUCLEOTIDE SEQUENCE [LARGE SCALE GENOMIC DNA]</scope>
</reference>
<dbReference type="InterPro" id="IPR036291">
    <property type="entry name" value="NAD(P)-bd_dom_sf"/>
</dbReference>
<dbReference type="Pfam" id="PF00106">
    <property type="entry name" value="adh_short"/>
    <property type="match status" value="1"/>
</dbReference>
<protein>
    <submittedName>
        <fullName evidence="1">2,5-dichloro-2,5-cyclohexadiene-1,4-diol dehydrogenase LinC</fullName>
    </submittedName>
</protein>
<dbReference type="PANTHER" id="PTHR42820:SF1">
    <property type="entry name" value="SHORT-CHAIN DEHYDROGENASE_REDUCTASE FAMILY PROTEIN"/>
    <property type="match status" value="1"/>
</dbReference>